<gene>
    <name evidence="2" type="ORF">EB12_00306</name>
</gene>
<dbReference type="SUPFAM" id="SSF55729">
    <property type="entry name" value="Acyl-CoA N-acyltransferases (Nat)"/>
    <property type="match status" value="1"/>
</dbReference>
<dbReference type="AlphaFoldDB" id="A0A3F3NQV6"/>
<sequence>MREMETARLYLRSWKLTDSSSLFKYASDPEVGPRVGWSPHTSIDESEKIIQSVLLNKNNYAICKKEENSIIGSIGFDECETVKGKTEATIGYWIARPFWGLGFGSEALEQIVWYCFEEKKFESLWCEIFEDNYRSIKVVERLEFELIYTKPSVYVEAIDLSKNLLCYRSPFV</sequence>
<dbReference type="EMBL" id="LEQJ01000002">
    <property type="protein sequence ID" value="RBS34881.1"/>
    <property type="molecule type" value="Genomic_DNA"/>
</dbReference>
<dbReference type="InterPro" id="IPR000182">
    <property type="entry name" value="GNAT_dom"/>
</dbReference>
<accession>A0A3F3NQV6</accession>
<dbReference type="PANTHER" id="PTHR43792">
    <property type="entry name" value="GNAT FAMILY, PUTATIVE (AFU_ORTHOLOGUE AFUA_3G00765)-RELATED-RELATED"/>
    <property type="match status" value="1"/>
</dbReference>
<dbReference type="InterPro" id="IPR016181">
    <property type="entry name" value="Acyl_CoA_acyltransferase"/>
</dbReference>
<dbReference type="Gene3D" id="3.40.630.30">
    <property type="match status" value="1"/>
</dbReference>
<evidence type="ECO:0000313" key="2">
    <source>
        <dbReference type="EMBL" id="RBS34881.1"/>
    </source>
</evidence>
<evidence type="ECO:0000313" key="3">
    <source>
        <dbReference type="Proteomes" id="UP000253144"/>
    </source>
</evidence>
<comment type="caution">
    <text evidence="2">The sequence shown here is derived from an EMBL/GenBank/DDBJ whole genome shotgun (WGS) entry which is preliminary data.</text>
</comment>
<evidence type="ECO:0000259" key="1">
    <source>
        <dbReference type="PROSITE" id="PS51186"/>
    </source>
</evidence>
<dbReference type="Pfam" id="PF13302">
    <property type="entry name" value="Acetyltransf_3"/>
    <property type="match status" value="1"/>
</dbReference>
<dbReference type="RefSeq" id="WP_162781342.1">
    <property type="nucleotide sequence ID" value="NZ_KZ846092.1"/>
</dbReference>
<proteinExistence type="predicted"/>
<reference evidence="2 3" key="1">
    <citation type="submission" date="2015-06" db="EMBL/GenBank/DDBJ databases">
        <title>The Genome Sequence of Enterococcus faecium 131EA1.</title>
        <authorList>
            <consortium name="The Broad Institute Genomics Platform"/>
            <consortium name="The Broad Institute Genome Sequencing Center for Infectious Disease"/>
            <person name="Earl A.M."/>
            <person name="Van Tyne D."/>
            <person name="Lebreton F."/>
            <person name="Saavedra J.T."/>
            <person name="Gilmore M.S."/>
            <person name="Manson Mcguire A."/>
            <person name="Clock S."/>
            <person name="Crupain M."/>
            <person name="Rangan U."/>
            <person name="Young S."/>
            <person name="Abouelleil A."/>
            <person name="Cao P."/>
            <person name="Chapman S.B."/>
            <person name="Griggs A."/>
            <person name="Priest M."/>
            <person name="Shea T."/>
            <person name="Wortman J."/>
            <person name="Nusbaum C."/>
            <person name="Birren B."/>
        </authorList>
    </citation>
    <scope>NUCLEOTIDE SEQUENCE [LARGE SCALE GENOMIC DNA]</scope>
    <source>
        <strain evidence="2 3">131EA1</strain>
    </source>
</reference>
<organism evidence="2 3">
    <name type="scientific">Enterococcus faecium</name>
    <name type="common">Streptococcus faecium</name>
    <dbReference type="NCBI Taxonomy" id="1352"/>
    <lineage>
        <taxon>Bacteria</taxon>
        <taxon>Bacillati</taxon>
        <taxon>Bacillota</taxon>
        <taxon>Bacilli</taxon>
        <taxon>Lactobacillales</taxon>
        <taxon>Enterococcaceae</taxon>
        <taxon>Enterococcus</taxon>
    </lineage>
</organism>
<name>A0A3F3NQV6_ENTFC</name>
<feature type="domain" description="N-acetyltransferase" evidence="1">
    <location>
        <begin position="9"/>
        <end position="165"/>
    </location>
</feature>
<dbReference type="GO" id="GO:0016747">
    <property type="term" value="F:acyltransferase activity, transferring groups other than amino-acyl groups"/>
    <property type="evidence" value="ECO:0007669"/>
    <property type="project" value="InterPro"/>
</dbReference>
<dbReference type="Proteomes" id="UP000253144">
    <property type="component" value="Unassembled WGS sequence"/>
</dbReference>
<dbReference type="PROSITE" id="PS51186">
    <property type="entry name" value="GNAT"/>
    <property type="match status" value="1"/>
</dbReference>
<protein>
    <recommendedName>
        <fullName evidence="1">N-acetyltransferase domain-containing protein</fullName>
    </recommendedName>
</protein>
<dbReference type="InterPro" id="IPR051531">
    <property type="entry name" value="N-acetyltransferase"/>
</dbReference>